<evidence type="ECO:0000313" key="1">
    <source>
        <dbReference type="EMBL" id="VVP44385.1"/>
    </source>
</evidence>
<dbReference type="RefSeq" id="WP_154913236.1">
    <property type="nucleotide sequence ID" value="NZ_CABVIK010000018.1"/>
</dbReference>
<sequence length="240" mass="26117">MSCEYSVLIVGACVVIVPAADGSAHYKDLVDSVLLAQLIANKKIEKAPDLDWYNAYVEFLDDYWLRRTRARQEWLITQDSVESVSDWVIAAISLGAVDKGGATAATVQRLARLSGNEPAMGLLRDHMQKISTDESGDVLAPAKAVRLLVVIAQTPTSLTSVYIELKTRQIISANPLAQRHLAEDVQGSVCMRYASADLSGILYGPVRDAIALKISDRYQDNVAMLTLTDDASTMEICAAD</sequence>
<accession>A0A5E7P3H8</accession>
<proteinExistence type="predicted"/>
<dbReference type="Proteomes" id="UP000349468">
    <property type="component" value="Unassembled WGS sequence"/>
</dbReference>
<organism evidence="1 2">
    <name type="scientific">Pseudomonas fluorescens</name>
    <dbReference type="NCBI Taxonomy" id="294"/>
    <lineage>
        <taxon>Bacteria</taxon>
        <taxon>Pseudomonadati</taxon>
        <taxon>Pseudomonadota</taxon>
        <taxon>Gammaproteobacteria</taxon>
        <taxon>Pseudomonadales</taxon>
        <taxon>Pseudomonadaceae</taxon>
        <taxon>Pseudomonas</taxon>
    </lineage>
</organism>
<dbReference type="EMBL" id="CABVIK010000018">
    <property type="protein sequence ID" value="VVP44385.1"/>
    <property type="molecule type" value="Genomic_DNA"/>
</dbReference>
<name>A0A5E7P3H8_PSEFL</name>
<gene>
    <name evidence="1" type="ORF">PS870_04981</name>
</gene>
<evidence type="ECO:0000313" key="2">
    <source>
        <dbReference type="Proteomes" id="UP000349468"/>
    </source>
</evidence>
<protein>
    <submittedName>
        <fullName evidence="1">Uncharacterized protein</fullName>
    </submittedName>
</protein>
<dbReference type="AlphaFoldDB" id="A0A5E7P3H8"/>
<reference evidence="1 2" key="1">
    <citation type="submission" date="2019-09" db="EMBL/GenBank/DDBJ databases">
        <authorList>
            <person name="Chandra G."/>
            <person name="Truman W A."/>
        </authorList>
    </citation>
    <scope>NUCLEOTIDE SEQUENCE [LARGE SCALE GENOMIC DNA]</scope>
    <source>
        <strain evidence="1">PS870</strain>
    </source>
</reference>